<dbReference type="InterPro" id="IPR043749">
    <property type="entry name" value="DUF5694"/>
</dbReference>
<evidence type="ECO:0000313" key="2">
    <source>
        <dbReference type="EMBL" id="MCL6295261.1"/>
    </source>
</evidence>
<evidence type="ECO:0000256" key="1">
    <source>
        <dbReference type="SAM" id="SignalP"/>
    </source>
</evidence>
<name>A0ABT0QE41_9FLAO</name>
<protein>
    <submittedName>
        <fullName evidence="2">DUF5694 domain-containing protein</fullName>
    </submittedName>
</protein>
<organism evidence="2 3">
    <name type="scientific">Jejuia spongiicola</name>
    <dbReference type="NCBI Taxonomy" id="2942207"/>
    <lineage>
        <taxon>Bacteria</taxon>
        <taxon>Pseudomonadati</taxon>
        <taxon>Bacteroidota</taxon>
        <taxon>Flavobacteriia</taxon>
        <taxon>Flavobacteriales</taxon>
        <taxon>Flavobacteriaceae</taxon>
        <taxon>Jejuia</taxon>
    </lineage>
</organism>
<keyword evidence="3" id="KW-1185">Reference proteome</keyword>
<dbReference type="RefSeq" id="WP_249972982.1">
    <property type="nucleotide sequence ID" value="NZ_JAMFLZ010000003.1"/>
</dbReference>
<reference evidence="2" key="1">
    <citation type="submission" date="2022-05" db="EMBL/GenBank/DDBJ databases">
        <authorList>
            <person name="Park J.-S."/>
        </authorList>
    </citation>
    <scope>NUCLEOTIDE SEQUENCE</scope>
    <source>
        <strain evidence="2">2012CJ34-3</strain>
    </source>
</reference>
<gene>
    <name evidence="2" type="ORF">M3P09_09660</name>
</gene>
<dbReference type="Proteomes" id="UP001165381">
    <property type="component" value="Unassembled WGS sequence"/>
</dbReference>
<evidence type="ECO:0000313" key="3">
    <source>
        <dbReference type="Proteomes" id="UP001165381"/>
    </source>
</evidence>
<feature type="chain" id="PRO_5046820946" evidence="1">
    <location>
        <begin position="23"/>
        <end position="292"/>
    </location>
</feature>
<keyword evidence="1" id="KW-0732">Signal</keyword>
<proteinExistence type="predicted"/>
<accession>A0ABT0QE41</accession>
<sequence>MKPKTISLLTFILLAVSLFAQKAQIEEHFKNINSSDLLILGSFHFANPQLDTYKPKYSINIFSEKKQQELNELLSVIKKFAPTKIAVEWKASNQIKLDSIYNAYLKGEFKLKSNEIYQIAFQLAKILGHKKIYAVDAPSRGFKNNLSKEEYKEKQNSFYIKAGQEKVNREMQINETYYSLYEKGDKLKTEIPLIDYFKIMNDPDVVNHNHGHYLMGEFKMGDAEVDDYFGADNSIWWYSRNLRIFQNILNINTPGKDRMFLLIGAGHLSILNYLANASVDFNLKSFESLIRE</sequence>
<dbReference type="EMBL" id="JAMFLZ010000003">
    <property type="protein sequence ID" value="MCL6295261.1"/>
    <property type="molecule type" value="Genomic_DNA"/>
</dbReference>
<feature type="signal peptide" evidence="1">
    <location>
        <begin position="1"/>
        <end position="22"/>
    </location>
</feature>
<comment type="caution">
    <text evidence="2">The sequence shown here is derived from an EMBL/GenBank/DDBJ whole genome shotgun (WGS) entry which is preliminary data.</text>
</comment>
<dbReference type="Pfam" id="PF18950">
    <property type="entry name" value="DUF5694"/>
    <property type="match status" value="1"/>
</dbReference>